<dbReference type="GO" id="GO:0005886">
    <property type="term" value="C:plasma membrane"/>
    <property type="evidence" value="ECO:0007669"/>
    <property type="project" value="UniProtKB-SubCell"/>
</dbReference>
<name>A0A9Q2IMP9_GLUJA</name>
<evidence type="ECO:0000256" key="1">
    <source>
        <dbReference type="ARBA" id="ARBA00004651"/>
    </source>
</evidence>
<protein>
    <submittedName>
        <fullName evidence="9">Fusaric acid resistance protein</fullName>
    </submittedName>
</protein>
<evidence type="ECO:0000256" key="6">
    <source>
        <dbReference type="ARBA" id="ARBA00043993"/>
    </source>
</evidence>
<dbReference type="AlphaFoldDB" id="A0A9Q2IMP9"/>
<organism evidence="9 10">
    <name type="scientific">Gluconobacter japonicus</name>
    <dbReference type="NCBI Taxonomy" id="376620"/>
    <lineage>
        <taxon>Bacteria</taxon>
        <taxon>Pseudomonadati</taxon>
        <taxon>Pseudomonadota</taxon>
        <taxon>Alphaproteobacteria</taxon>
        <taxon>Acetobacterales</taxon>
        <taxon>Acetobacteraceae</taxon>
        <taxon>Gluconobacter</taxon>
    </lineage>
</organism>
<feature type="transmembrane region" description="Helical" evidence="7">
    <location>
        <begin position="405"/>
        <end position="427"/>
    </location>
</feature>
<dbReference type="GeneID" id="81474875"/>
<dbReference type="PANTHER" id="PTHR30509:SF9">
    <property type="entry name" value="MULTIDRUG RESISTANCE PROTEIN MDTO"/>
    <property type="match status" value="1"/>
</dbReference>
<comment type="similarity">
    <text evidence="6">Belongs to the YccS/YhfK family.</text>
</comment>
<keyword evidence="2" id="KW-1003">Cell membrane</keyword>
<reference evidence="9" key="1">
    <citation type="submission" date="2020-04" db="EMBL/GenBank/DDBJ databases">
        <authorList>
            <person name="Sombolestani A."/>
        </authorList>
    </citation>
    <scope>NUCLEOTIDE SEQUENCE</scope>
    <source>
        <strain evidence="9">R71697</strain>
    </source>
</reference>
<keyword evidence="5 7" id="KW-0472">Membrane</keyword>
<dbReference type="Proteomes" id="UP000661006">
    <property type="component" value="Unassembled WGS sequence"/>
</dbReference>
<reference evidence="9" key="2">
    <citation type="submission" date="2020-11" db="EMBL/GenBank/DDBJ databases">
        <title>Description of novel Gluconobacter species.</title>
        <authorList>
            <person name="Cleenwerck I."/>
            <person name="Cnockaert M."/>
            <person name="Borremans W."/>
            <person name="Wieme A.D."/>
            <person name="De Vuyst L."/>
            <person name="Vandamme P."/>
        </authorList>
    </citation>
    <scope>NUCLEOTIDE SEQUENCE</scope>
    <source>
        <strain evidence="9">R71697</strain>
    </source>
</reference>
<evidence type="ECO:0000256" key="3">
    <source>
        <dbReference type="ARBA" id="ARBA00022692"/>
    </source>
</evidence>
<keyword evidence="3 7" id="KW-0812">Transmembrane</keyword>
<sequence>MAQPVPDTAASAPSPFPNTQIMPGLTMARIWRLICDQSPGRLGYALRMAAACTMTVLIGEIWQVPELAVPALVTMALWQKDRVTNAVAGIAVNAIILILLLVIYGLVRVTLDHPMGLVIVIALLSFSFFFLGSASKLKPVAYMLGLITVYGLVAIDQVPVGEIVTRALLYTDLFLAIPGAVMVVLGLLICPSPKKILTDDIAARLRMAVSLLQNPDLQTRERATALLRDGTTEMMKSARMAALEKIWSAHDLTCLKQAASNSFTILALADHASRTSLREEPSSRLVKTLESMADIFSDGDYPTDIQRPVIKPEQPILEAMANLLPNFTTPSAAYNEKPSKPKKSGFFTEDAFSNPDHVRFAVKGTAAVMLSYLTFKVLDWPGIHTCIITCFIVALPTMGEMISKLTLRITGALMGGSLGIISIITIMPHLNDITGFLILVFVISLLAAWIKTGDERIAYAGFQIGLAFYLTDLKGYGPTADMATARDRIVGIMLGNFITYMMFTSFWPSSAYDHLGSSLRKLAECLKKQGKAQAIQEKIEAAIRSQAALAESERTLEYAMSEPLHMRADQPRLRAAREALDDTANLTEKLLITSEKTDLSDRIARLKQIIS</sequence>
<feature type="transmembrane region" description="Helical" evidence="7">
    <location>
        <begin position="433"/>
        <end position="450"/>
    </location>
</feature>
<evidence type="ECO:0000256" key="5">
    <source>
        <dbReference type="ARBA" id="ARBA00023136"/>
    </source>
</evidence>
<keyword evidence="4 7" id="KW-1133">Transmembrane helix</keyword>
<dbReference type="EMBL" id="JABCQN010000003">
    <property type="protein sequence ID" value="MBF0871024.1"/>
    <property type="molecule type" value="Genomic_DNA"/>
</dbReference>
<evidence type="ECO:0000256" key="2">
    <source>
        <dbReference type="ARBA" id="ARBA00022475"/>
    </source>
</evidence>
<feature type="transmembrane region" description="Helical" evidence="7">
    <location>
        <begin position="113"/>
        <end position="132"/>
    </location>
</feature>
<feature type="transmembrane region" description="Helical" evidence="7">
    <location>
        <begin position="167"/>
        <end position="190"/>
    </location>
</feature>
<feature type="transmembrane region" description="Helical" evidence="7">
    <location>
        <begin position="139"/>
        <end position="155"/>
    </location>
</feature>
<comment type="caution">
    <text evidence="9">The sequence shown here is derived from an EMBL/GenBank/DDBJ whole genome shotgun (WGS) entry which is preliminary data.</text>
</comment>
<gene>
    <name evidence="9" type="ORF">HKD32_09210</name>
</gene>
<proteinExistence type="inferred from homology"/>
<evidence type="ECO:0000313" key="9">
    <source>
        <dbReference type="EMBL" id="MBF0871024.1"/>
    </source>
</evidence>
<evidence type="ECO:0000313" key="10">
    <source>
        <dbReference type="Proteomes" id="UP000661006"/>
    </source>
</evidence>
<feature type="transmembrane region" description="Helical" evidence="7">
    <location>
        <begin position="489"/>
        <end position="512"/>
    </location>
</feature>
<dbReference type="InterPro" id="IPR049453">
    <property type="entry name" value="Memb_transporter_dom"/>
</dbReference>
<evidence type="ECO:0000256" key="7">
    <source>
        <dbReference type="SAM" id="Phobius"/>
    </source>
</evidence>
<dbReference type="PANTHER" id="PTHR30509">
    <property type="entry name" value="P-HYDROXYBENZOIC ACID EFFLUX PUMP SUBUNIT-RELATED"/>
    <property type="match status" value="1"/>
</dbReference>
<feature type="domain" description="Integral membrane bound transporter" evidence="8">
    <location>
        <begin position="371"/>
        <end position="499"/>
    </location>
</feature>
<comment type="subcellular location">
    <subcellularLocation>
        <location evidence="1">Cell membrane</location>
        <topology evidence="1">Multi-pass membrane protein</topology>
    </subcellularLocation>
</comment>
<accession>A0A9Q2IMP9</accession>
<evidence type="ECO:0000259" key="8">
    <source>
        <dbReference type="Pfam" id="PF13515"/>
    </source>
</evidence>
<dbReference type="Pfam" id="PF13515">
    <property type="entry name" value="FUSC_2"/>
    <property type="match status" value="1"/>
</dbReference>
<dbReference type="RefSeq" id="WP_194257881.1">
    <property type="nucleotide sequence ID" value="NZ_JABCQN010000003.1"/>
</dbReference>
<evidence type="ECO:0000256" key="4">
    <source>
        <dbReference type="ARBA" id="ARBA00022989"/>
    </source>
</evidence>
<feature type="transmembrane region" description="Helical" evidence="7">
    <location>
        <begin position="86"/>
        <end position="107"/>
    </location>
</feature>